<dbReference type="Pfam" id="PF00702">
    <property type="entry name" value="Hydrolase"/>
    <property type="match status" value="1"/>
</dbReference>
<dbReference type="Proteomes" id="UP001500282">
    <property type="component" value="Unassembled WGS sequence"/>
</dbReference>
<dbReference type="PRINTS" id="PR00413">
    <property type="entry name" value="HADHALOGNASE"/>
</dbReference>
<proteinExistence type="predicted"/>
<dbReference type="Gene3D" id="3.40.50.1000">
    <property type="entry name" value="HAD superfamily/HAD-like"/>
    <property type="match status" value="1"/>
</dbReference>
<evidence type="ECO:0000313" key="1">
    <source>
        <dbReference type="EMBL" id="GAA1301499.1"/>
    </source>
</evidence>
<accession>A0ABN1XCT5</accession>
<organism evidence="1 2">
    <name type="scientific">Streptomyces javensis</name>
    <dbReference type="NCBI Taxonomy" id="114698"/>
    <lineage>
        <taxon>Bacteria</taxon>
        <taxon>Bacillati</taxon>
        <taxon>Actinomycetota</taxon>
        <taxon>Actinomycetes</taxon>
        <taxon>Kitasatosporales</taxon>
        <taxon>Streptomycetaceae</taxon>
        <taxon>Streptomyces</taxon>
        <taxon>Streptomyces violaceusniger group</taxon>
    </lineage>
</organism>
<comment type="caution">
    <text evidence="1">The sequence shown here is derived from an EMBL/GenBank/DDBJ whole genome shotgun (WGS) entry which is preliminary data.</text>
</comment>
<sequence length="286" mass="30258">MVSGASDDEGCSPGLPVAVASLVGSAGYVALVERSRLNGAAGKAIDTAADLTADTAVEVTADTAAEMDIPLTVVFDLGEVLTRPRGLSGLEERLAGLLGVEEAAFAEAYWAHRDAYDLGGSDIAYWSAVAGALGAPLRPGAVDALVSAEVDIWTRLDGPSHALVEDLRRQGTRLALLSNAPHVLARTAERSDWSVHFDRLMFSADHGIAKPDPAVYRRMTELLGIPPERVLFFDDRRKNIDAAREHGWDARLWTGAVPARAVLADRGLLPHGPTRDGSTSCGTGSR</sequence>
<name>A0ABN1XCT5_9ACTN</name>
<dbReference type="NCBIfam" id="TIGR01509">
    <property type="entry name" value="HAD-SF-IA-v3"/>
    <property type="match status" value="1"/>
</dbReference>
<evidence type="ECO:0008006" key="3">
    <source>
        <dbReference type="Google" id="ProtNLM"/>
    </source>
</evidence>
<reference evidence="1 2" key="1">
    <citation type="journal article" date="2019" name="Int. J. Syst. Evol. Microbiol.">
        <title>The Global Catalogue of Microorganisms (GCM) 10K type strain sequencing project: providing services to taxonomists for standard genome sequencing and annotation.</title>
        <authorList>
            <consortium name="The Broad Institute Genomics Platform"/>
            <consortium name="The Broad Institute Genome Sequencing Center for Infectious Disease"/>
            <person name="Wu L."/>
            <person name="Ma J."/>
        </authorList>
    </citation>
    <scope>NUCLEOTIDE SEQUENCE [LARGE SCALE GENOMIC DNA]</scope>
    <source>
        <strain evidence="1 2">JCM 11448</strain>
    </source>
</reference>
<dbReference type="PANTHER" id="PTHR43611:SF3">
    <property type="entry name" value="FLAVIN MONONUCLEOTIDE HYDROLASE 1, CHLOROPLATIC"/>
    <property type="match status" value="1"/>
</dbReference>
<gene>
    <name evidence="1" type="ORF">GCM10009579_83080</name>
</gene>
<evidence type="ECO:0000313" key="2">
    <source>
        <dbReference type="Proteomes" id="UP001500282"/>
    </source>
</evidence>
<dbReference type="InterPro" id="IPR023214">
    <property type="entry name" value="HAD_sf"/>
</dbReference>
<dbReference type="InterPro" id="IPR036412">
    <property type="entry name" value="HAD-like_sf"/>
</dbReference>
<dbReference type="PANTHER" id="PTHR43611">
    <property type="entry name" value="ALPHA-D-GLUCOSE 1-PHOSPHATE PHOSPHATASE"/>
    <property type="match status" value="1"/>
</dbReference>
<dbReference type="CDD" id="cd02603">
    <property type="entry name" value="HAD_sEH-N_like"/>
    <property type="match status" value="1"/>
</dbReference>
<keyword evidence="2" id="KW-1185">Reference proteome</keyword>
<dbReference type="EMBL" id="BAAAIH010000085">
    <property type="protein sequence ID" value="GAA1301499.1"/>
    <property type="molecule type" value="Genomic_DNA"/>
</dbReference>
<dbReference type="InterPro" id="IPR006439">
    <property type="entry name" value="HAD-SF_hydro_IA"/>
</dbReference>
<protein>
    <recommendedName>
        <fullName evidence="3">Hydrolase of the HAD superfamily</fullName>
    </recommendedName>
</protein>
<dbReference type="SUPFAM" id="SSF56784">
    <property type="entry name" value="HAD-like"/>
    <property type="match status" value="1"/>
</dbReference>